<keyword evidence="3 6" id="KW-0479">Metal-binding</keyword>
<keyword evidence="6" id="KW-0349">Heme</keyword>
<evidence type="ECO:0000313" key="7">
    <source>
        <dbReference type="EMBL" id="KAH7245228.1"/>
    </source>
</evidence>
<keyword evidence="8" id="KW-1185">Reference proteome</keyword>
<dbReference type="GO" id="GO:0004497">
    <property type="term" value="F:monooxygenase activity"/>
    <property type="evidence" value="ECO:0007669"/>
    <property type="project" value="UniProtKB-KW"/>
</dbReference>
<reference evidence="7" key="1">
    <citation type="journal article" date="2021" name="Nat. Commun.">
        <title>Genetic determinants of endophytism in the Arabidopsis root mycobiome.</title>
        <authorList>
            <person name="Mesny F."/>
            <person name="Miyauchi S."/>
            <person name="Thiergart T."/>
            <person name="Pickel B."/>
            <person name="Atanasova L."/>
            <person name="Karlsson M."/>
            <person name="Huettel B."/>
            <person name="Barry K.W."/>
            <person name="Haridas S."/>
            <person name="Chen C."/>
            <person name="Bauer D."/>
            <person name="Andreopoulos W."/>
            <person name="Pangilinan J."/>
            <person name="LaButti K."/>
            <person name="Riley R."/>
            <person name="Lipzen A."/>
            <person name="Clum A."/>
            <person name="Drula E."/>
            <person name="Henrissat B."/>
            <person name="Kohler A."/>
            <person name="Grigoriev I.V."/>
            <person name="Martin F.M."/>
            <person name="Hacquard S."/>
        </authorList>
    </citation>
    <scope>NUCLEOTIDE SEQUENCE</scope>
    <source>
        <strain evidence="7">MPI-SDFR-AT-0068</strain>
    </source>
</reference>
<evidence type="ECO:0000256" key="3">
    <source>
        <dbReference type="ARBA" id="ARBA00022723"/>
    </source>
</evidence>
<comment type="cofactor">
    <cofactor evidence="1 6">
        <name>heme</name>
        <dbReference type="ChEBI" id="CHEBI:30413"/>
    </cofactor>
</comment>
<keyword evidence="4 6" id="KW-0408">Iron</keyword>
<dbReference type="CDD" id="cd11040">
    <property type="entry name" value="CYP7_CYP8-like"/>
    <property type="match status" value="1"/>
</dbReference>
<comment type="similarity">
    <text evidence="2">Belongs to the cytochrome P450 family.</text>
</comment>
<dbReference type="GO" id="GO:0016705">
    <property type="term" value="F:oxidoreductase activity, acting on paired donors, with incorporation or reduction of molecular oxygen"/>
    <property type="evidence" value="ECO:0007669"/>
    <property type="project" value="InterPro"/>
</dbReference>
<dbReference type="EMBL" id="JAGPXF010000004">
    <property type="protein sequence ID" value="KAH7245228.1"/>
    <property type="molecule type" value="Genomic_DNA"/>
</dbReference>
<evidence type="ECO:0000313" key="8">
    <source>
        <dbReference type="Proteomes" id="UP000813427"/>
    </source>
</evidence>
<dbReference type="PANTHER" id="PTHR47582:SF1">
    <property type="entry name" value="P450, PUTATIVE (EUROFUNG)-RELATED"/>
    <property type="match status" value="1"/>
</dbReference>
<dbReference type="Gene3D" id="1.10.630.10">
    <property type="entry name" value="Cytochrome P450"/>
    <property type="match status" value="1"/>
</dbReference>
<dbReference type="GO" id="GO:0020037">
    <property type="term" value="F:heme binding"/>
    <property type="evidence" value="ECO:0007669"/>
    <property type="project" value="InterPro"/>
</dbReference>
<dbReference type="InterPro" id="IPR053007">
    <property type="entry name" value="CYP450_monoxygenase_sec-met"/>
</dbReference>
<accession>A0A8K0WCB7</accession>
<dbReference type="OrthoDB" id="1470350at2759"/>
<evidence type="ECO:0000256" key="1">
    <source>
        <dbReference type="ARBA" id="ARBA00001971"/>
    </source>
</evidence>
<evidence type="ECO:0000256" key="6">
    <source>
        <dbReference type="PIRSR" id="PIRSR602403-1"/>
    </source>
</evidence>
<evidence type="ECO:0000256" key="4">
    <source>
        <dbReference type="ARBA" id="ARBA00023004"/>
    </source>
</evidence>
<evidence type="ECO:0000256" key="5">
    <source>
        <dbReference type="ARBA" id="ARBA00023033"/>
    </source>
</evidence>
<dbReference type="AlphaFoldDB" id="A0A8K0WCB7"/>
<organism evidence="7 8">
    <name type="scientific">Fusarium tricinctum</name>
    <dbReference type="NCBI Taxonomy" id="61284"/>
    <lineage>
        <taxon>Eukaryota</taxon>
        <taxon>Fungi</taxon>
        <taxon>Dikarya</taxon>
        <taxon>Ascomycota</taxon>
        <taxon>Pezizomycotina</taxon>
        <taxon>Sordariomycetes</taxon>
        <taxon>Hypocreomycetidae</taxon>
        <taxon>Hypocreales</taxon>
        <taxon>Nectriaceae</taxon>
        <taxon>Fusarium</taxon>
        <taxon>Fusarium tricinctum species complex</taxon>
    </lineage>
</organism>
<keyword evidence="5" id="KW-0503">Monooxygenase</keyword>
<proteinExistence type="inferred from homology"/>
<dbReference type="PRINTS" id="PR00465">
    <property type="entry name" value="EP450IV"/>
</dbReference>
<comment type="caution">
    <text evidence="7">The sequence shown here is derived from an EMBL/GenBank/DDBJ whole genome shotgun (WGS) entry which is preliminary data.</text>
</comment>
<dbReference type="InterPro" id="IPR001128">
    <property type="entry name" value="Cyt_P450"/>
</dbReference>
<sequence length="527" mass="58718">MAANITSDSNGLLGSLTDDLKRSPGSYLIGLGVILIAIVLRKLTFPSLDEREPPLLQPRIPVIGHLIGLLKYQNTYMKMLYDRSRRQIATLPILGGKLYVIFDPTIVQSAYRKKTLSFEPYAAEFAQRELLLTNETSEKLKTTSLVPDFFSVIHPAMTGDHLHRMNANALNCIADDINRIGDSGDLEHSNLWLWLRDCITMATSEALYGPENPLREDSSLLTDLWTFESGLNMLLINILPFITAAKAHQARARLQAALGKYYGARKYEHEAAAQIVKSRAGAFAKHNVPYEEIGHIELALLQVGTANTIPTLYWFFFHIFHRPELVERLREEVLPVVQTDGDAKGVVDVTILDQKCPLLVSCYREAIRLSNQAAGNRRVLEDTMVTDSNGKSYLLKKGENVQMSALVGHTLDVWGENISEFKPDRFLESGMKENNDAEKAKRAAYIPFGGGRNLCPGRNFAFAENLGLVTCLLAGFDVTLTGEPGIPVGRDCDFSQAAFKPKNNGEGFGVKIQRKKGWEKTQWSFVS</sequence>
<dbReference type="Proteomes" id="UP000813427">
    <property type="component" value="Unassembled WGS sequence"/>
</dbReference>
<feature type="binding site" description="axial binding residue" evidence="6">
    <location>
        <position position="455"/>
    </location>
    <ligand>
        <name>heme</name>
        <dbReference type="ChEBI" id="CHEBI:30413"/>
    </ligand>
    <ligandPart>
        <name>Fe</name>
        <dbReference type="ChEBI" id="CHEBI:18248"/>
    </ligandPart>
</feature>
<gene>
    <name evidence="7" type="ORF">BKA59DRAFT_500844</name>
</gene>
<evidence type="ECO:0000256" key="2">
    <source>
        <dbReference type="ARBA" id="ARBA00010617"/>
    </source>
</evidence>
<dbReference type="PANTHER" id="PTHR47582">
    <property type="entry name" value="P450, PUTATIVE (EUROFUNG)-RELATED"/>
    <property type="match status" value="1"/>
</dbReference>
<protein>
    <submittedName>
        <fullName evidence="7">Cytochrome P450</fullName>
    </submittedName>
</protein>
<dbReference type="Pfam" id="PF00067">
    <property type="entry name" value="p450"/>
    <property type="match status" value="1"/>
</dbReference>
<name>A0A8K0WCB7_9HYPO</name>
<dbReference type="InterPro" id="IPR036396">
    <property type="entry name" value="Cyt_P450_sf"/>
</dbReference>
<dbReference type="SUPFAM" id="SSF48264">
    <property type="entry name" value="Cytochrome P450"/>
    <property type="match status" value="1"/>
</dbReference>
<dbReference type="InterPro" id="IPR002403">
    <property type="entry name" value="Cyt_P450_E_grp-IV"/>
</dbReference>
<dbReference type="GO" id="GO:0005506">
    <property type="term" value="F:iron ion binding"/>
    <property type="evidence" value="ECO:0007669"/>
    <property type="project" value="InterPro"/>
</dbReference>
<keyword evidence="5" id="KW-0560">Oxidoreductase</keyword>